<dbReference type="InterPro" id="IPR016286">
    <property type="entry name" value="FUC_metazoa-typ"/>
</dbReference>
<organism evidence="8 9">
    <name type="scientific">Paenibacillus plantarum</name>
    <dbReference type="NCBI Taxonomy" id="2654975"/>
    <lineage>
        <taxon>Bacteria</taxon>
        <taxon>Bacillati</taxon>
        <taxon>Bacillota</taxon>
        <taxon>Bacilli</taxon>
        <taxon>Bacillales</taxon>
        <taxon>Paenibacillaceae</taxon>
        <taxon>Paenibacillus</taxon>
    </lineage>
</organism>
<keyword evidence="6" id="KW-0326">Glycosidase</keyword>
<reference evidence="8 9" key="1">
    <citation type="submission" date="2019-10" db="EMBL/GenBank/DDBJ databases">
        <title>Description of Paenibacillus humi sp. nov.</title>
        <authorList>
            <person name="Carlier A."/>
            <person name="Qi S."/>
        </authorList>
    </citation>
    <scope>NUCLEOTIDE SEQUENCE [LARGE SCALE GENOMIC DNA]</scope>
    <source>
        <strain evidence="8 9">LMG 31461</strain>
    </source>
</reference>
<keyword evidence="5" id="KW-0378">Hydrolase</keyword>
<dbReference type="SUPFAM" id="SSF51445">
    <property type="entry name" value="(Trans)glycosidases"/>
    <property type="match status" value="1"/>
</dbReference>
<protein>
    <recommendedName>
        <fullName evidence="3">alpha-L-fucosidase</fullName>
        <ecNumber evidence="3">3.2.1.51</ecNumber>
    </recommendedName>
</protein>
<proteinExistence type="inferred from homology"/>
<dbReference type="InterPro" id="IPR008979">
    <property type="entry name" value="Galactose-bd-like_sf"/>
</dbReference>
<feature type="domain" description="Glycoside hydrolase family 29 N-terminal" evidence="7">
    <location>
        <begin position="20"/>
        <end position="357"/>
    </location>
</feature>
<keyword evidence="4" id="KW-0732">Signal</keyword>
<keyword evidence="9" id="KW-1185">Reference proteome</keyword>
<gene>
    <name evidence="8" type="ORF">GC096_07250</name>
</gene>
<evidence type="ECO:0000256" key="2">
    <source>
        <dbReference type="ARBA" id="ARBA00007951"/>
    </source>
</evidence>
<comment type="function">
    <text evidence="1">Alpha-L-fucosidase is responsible for hydrolyzing the alpha-1,6-linked fucose joined to the reducing-end N-acetylglucosamine of the carbohydrate moieties of glycoproteins.</text>
</comment>
<evidence type="ECO:0000256" key="4">
    <source>
        <dbReference type="ARBA" id="ARBA00022729"/>
    </source>
</evidence>
<dbReference type="PANTHER" id="PTHR10030:SF37">
    <property type="entry name" value="ALPHA-L-FUCOSIDASE-RELATED"/>
    <property type="match status" value="1"/>
</dbReference>
<dbReference type="EC" id="3.2.1.51" evidence="3"/>
<evidence type="ECO:0000313" key="9">
    <source>
        <dbReference type="Proteomes" id="UP000653578"/>
    </source>
</evidence>
<dbReference type="Gene3D" id="3.20.20.80">
    <property type="entry name" value="Glycosidases"/>
    <property type="match status" value="1"/>
</dbReference>
<dbReference type="EMBL" id="WHNY01000026">
    <property type="protein sequence ID" value="NOU63821.1"/>
    <property type="molecule type" value="Genomic_DNA"/>
</dbReference>
<dbReference type="InterPro" id="IPR057739">
    <property type="entry name" value="Glyco_hydro_29_N"/>
</dbReference>
<evidence type="ECO:0000256" key="3">
    <source>
        <dbReference type="ARBA" id="ARBA00012662"/>
    </source>
</evidence>
<dbReference type="InterPro" id="IPR000933">
    <property type="entry name" value="Glyco_hydro_29"/>
</dbReference>
<evidence type="ECO:0000259" key="7">
    <source>
        <dbReference type="Pfam" id="PF01120"/>
    </source>
</evidence>
<name>A0ABX1X618_9BACL</name>
<sequence length="599" mass="67501">MSIKDHLMDNAEADSQRGSQLQEMLADEAHEQRIKWWREAKVGLFIHWGLYSLPGGVWKGDPVNAAYAEHLQLRAQIPIHEYERIADQFDAHQFDASAWVRAAKDAGLKYMIFTAKHHEGFAMYDSQVSDYTIVKATPFGRDPVAELADACKRENMVLCLYYSHAMDWHHPDSQGNTLDFPANISAYDPLHAWVVDDNKRNRYERYLQEKAFPQVKELLTQYGPIGILWFDCGHKITDEHGKQFVDLVHETQSNCLINRRVRREGFGDYENTGDNQRHISAQQRDWESIATLNHSWGYNQTDHAWRSAEEVLHDMIHVVSMGGNYVINVGPTGDGNFDAKSLELLGVIGNWLELNGESIYGSQGSPIGRTPWGRCTRKGSTLYLQVWDWPAHGELLLPGIRNSIQDCYLLADTAKTTLSHRLLNDCGDHLIELPAEALDSICTVVAVEFDDELDVNPRQVLFAGGVTNVFGVFDGELYGEALRYDTGKKGRDNVKNWSSMQDYMQWKFRVMDAGAYKVTAVYGADEASAGGSFEIAVGPDKLAAAVTNTGGEYQFQSSEIGLFHFHAPGEYVITVQPNTICGNVLMNLKEITLTNHEFI</sequence>
<dbReference type="Gene3D" id="2.60.40.1180">
    <property type="entry name" value="Golgi alpha-mannosidase II"/>
    <property type="match status" value="1"/>
</dbReference>
<dbReference type="InterPro" id="IPR017853">
    <property type="entry name" value="GH"/>
</dbReference>
<comment type="similarity">
    <text evidence="2">Belongs to the glycosyl hydrolase 29 family.</text>
</comment>
<evidence type="ECO:0000256" key="6">
    <source>
        <dbReference type="ARBA" id="ARBA00023295"/>
    </source>
</evidence>
<dbReference type="SMART" id="SM00812">
    <property type="entry name" value="Alpha_L_fucos"/>
    <property type="match status" value="1"/>
</dbReference>
<dbReference type="InterPro" id="IPR013780">
    <property type="entry name" value="Glyco_hydro_b"/>
</dbReference>
<dbReference type="Proteomes" id="UP000653578">
    <property type="component" value="Unassembled WGS sequence"/>
</dbReference>
<dbReference type="SUPFAM" id="SSF49785">
    <property type="entry name" value="Galactose-binding domain-like"/>
    <property type="match status" value="1"/>
</dbReference>
<evidence type="ECO:0000313" key="8">
    <source>
        <dbReference type="EMBL" id="NOU63821.1"/>
    </source>
</evidence>
<comment type="caution">
    <text evidence="8">The sequence shown here is derived from an EMBL/GenBank/DDBJ whole genome shotgun (WGS) entry which is preliminary data.</text>
</comment>
<dbReference type="PRINTS" id="PR00741">
    <property type="entry name" value="GLHYDRLASE29"/>
</dbReference>
<dbReference type="PANTHER" id="PTHR10030">
    <property type="entry name" value="ALPHA-L-FUCOSIDASE"/>
    <property type="match status" value="1"/>
</dbReference>
<accession>A0ABX1X618</accession>
<dbReference type="Pfam" id="PF01120">
    <property type="entry name" value="Alpha_L_fucos"/>
    <property type="match status" value="1"/>
</dbReference>
<evidence type="ECO:0000256" key="1">
    <source>
        <dbReference type="ARBA" id="ARBA00004071"/>
    </source>
</evidence>
<evidence type="ECO:0000256" key="5">
    <source>
        <dbReference type="ARBA" id="ARBA00022801"/>
    </source>
</evidence>
<dbReference type="RefSeq" id="WP_171629580.1">
    <property type="nucleotide sequence ID" value="NZ_WHNY01000026.1"/>
</dbReference>
<dbReference type="Gene3D" id="2.60.120.260">
    <property type="entry name" value="Galactose-binding domain-like"/>
    <property type="match status" value="1"/>
</dbReference>